<gene>
    <name evidence="2" type="ORF">FFWV33_05200</name>
</gene>
<name>A0A2S1LBQ6_9FLAO</name>
<dbReference type="EMBL" id="CP020918">
    <property type="protein sequence ID" value="AWG20976.1"/>
    <property type="molecule type" value="Genomic_DNA"/>
</dbReference>
<evidence type="ECO:0008006" key="4">
    <source>
        <dbReference type="Google" id="ProtNLM"/>
    </source>
</evidence>
<dbReference type="Proteomes" id="UP000244527">
    <property type="component" value="Chromosome"/>
</dbReference>
<organism evidence="2 3">
    <name type="scientific">Flavobacterium faecale</name>
    <dbReference type="NCBI Taxonomy" id="1355330"/>
    <lineage>
        <taxon>Bacteria</taxon>
        <taxon>Pseudomonadati</taxon>
        <taxon>Bacteroidota</taxon>
        <taxon>Flavobacteriia</taxon>
        <taxon>Flavobacteriales</taxon>
        <taxon>Flavobacteriaceae</taxon>
        <taxon>Flavobacterium</taxon>
    </lineage>
</organism>
<sequence>MKKIAFYLSLFISLYLVFTISNIFLYHIDKLNQYGYGFLAGQSILLLFFTYLTYRFKKNNSEKLQF</sequence>
<dbReference type="AlphaFoldDB" id="A0A2S1LBQ6"/>
<accession>A0A2S1LBQ6</accession>
<feature type="transmembrane region" description="Helical" evidence="1">
    <location>
        <begin position="7"/>
        <end position="28"/>
    </location>
</feature>
<reference evidence="2 3" key="1">
    <citation type="submission" date="2017-04" db="EMBL/GenBank/DDBJ databases">
        <title>Compelte genome sequence of WV33.</title>
        <authorList>
            <person name="Lee P.C."/>
        </authorList>
    </citation>
    <scope>NUCLEOTIDE SEQUENCE [LARGE SCALE GENOMIC DNA]</scope>
    <source>
        <strain evidence="2 3">WV33</strain>
    </source>
</reference>
<keyword evidence="1" id="KW-1133">Transmembrane helix</keyword>
<keyword evidence="3" id="KW-1185">Reference proteome</keyword>
<keyword evidence="1" id="KW-0812">Transmembrane</keyword>
<feature type="transmembrane region" description="Helical" evidence="1">
    <location>
        <begin position="34"/>
        <end position="54"/>
    </location>
</feature>
<evidence type="ECO:0000313" key="3">
    <source>
        <dbReference type="Proteomes" id="UP000244527"/>
    </source>
</evidence>
<dbReference type="KEGG" id="ffa:FFWV33_05200"/>
<proteinExistence type="predicted"/>
<evidence type="ECO:0000313" key="2">
    <source>
        <dbReference type="EMBL" id="AWG20976.1"/>
    </source>
</evidence>
<keyword evidence="1" id="KW-0472">Membrane</keyword>
<evidence type="ECO:0000256" key="1">
    <source>
        <dbReference type="SAM" id="Phobius"/>
    </source>
</evidence>
<protein>
    <recommendedName>
        <fullName evidence="4">C4-dicarboxylate ABC transporter</fullName>
    </recommendedName>
</protein>